<evidence type="ECO:0000313" key="3">
    <source>
        <dbReference type="Proteomes" id="UP000032067"/>
    </source>
</evidence>
<dbReference type="InterPro" id="IPR048020">
    <property type="entry name" value="Transpos_IS3"/>
</dbReference>
<dbReference type="Pfam" id="PF13276">
    <property type="entry name" value="HTH_21"/>
    <property type="match status" value="1"/>
</dbReference>
<dbReference type="PROSITE" id="PS50994">
    <property type="entry name" value="INTEGRASE"/>
    <property type="match status" value="1"/>
</dbReference>
<dbReference type="PANTHER" id="PTHR47515">
    <property type="entry name" value="LOW CALCIUM RESPONSE LOCUS PROTEIN T"/>
    <property type="match status" value="1"/>
</dbReference>
<dbReference type="EMBL" id="JXQQ01000029">
    <property type="protein sequence ID" value="KIQ31885.1"/>
    <property type="molecule type" value="Genomic_DNA"/>
</dbReference>
<gene>
    <name evidence="2" type="ORF">RT97_14125</name>
</gene>
<comment type="caution">
    <text evidence="2">The sequence shown here is derived from an EMBL/GenBank/DDBJ whole genome shotgun (WGS) entry which is preliminary data.</text>
</comment>
<dbReference type="NCBIfam" id="NF033516">
    <property type="entry name" value="transpos_IS3"/>
    <property type="match status" value="1"/>
</dbReference>
<feature type="domain" description="Integrase catalytic" evidence="1">
    <location>
        <begin position="109"/>
        <end position="273"/>
    </location>
</feature>
<dbReference type="Proteomes" id="UP000032067">
    <property type="component" value="Unassembled WGS sequence"/>
</dbReference>
<dbReference type="GO" id="GO:0003676">
    <property type="term" value="F:nucleic acid binding"/>
    <property type="evidence" value="ECO:0007669"/>
    <property type="project" value="InterPro"/>
</dbReference>
<dbReference type="AlphaFoldDB" id="A0A0D0MRJ0"/>
<dbReference type="InterPro" id="IPR025948">
    <property type="entry name" value="HTH-like_dom"/>
</dbReference>
<organism evidence="2 3">
    <name type="scientific">Variovorax paradoxus</name>
    <dbReference type="NCBI Taxonomy" id="34073"/>
    <lineage>
        <taxon>Bacteria</taxon>
        <taxon>Pseudomonadati</taxon>
        <taxon>Pseudomonadota</taxon>
        <taxon>Betaproteobacteria</taxon>
        <taxon>Burkholderiales</taxon>
        <taxon>Comamonadaceae</taxon>
        <taxon>Variovorax</taxon>
    </lineage>
</organism>
<dbReference type="Gene3D" id="3.30.420.10">
    <property type="entry name" value="Ribonuclease H-like superfamily/Ribonuclease H"/>
    <property type="match status" value="1"/>
</dbReference>
<dbReference type="PANTHER" id="PTHR47515:SF1">
    <property type="entry name" value="BLR2054 PROTEIN"/>
    <property type="match status" value="1"/>
</dbReference>
<dbReference type="InterPro" id="IPR036397">
    <property type="entry name" value="RNaseH_sf"/>
</dbReference>
<evidence type="ECO:0000259" key="1">
    <source>
        <dbReference type="PROSITE" id="PS50994"/>
    </source>
</evidence>
<dbReference type="GO" id="GO:0015074">
    <property type="term" value="P:DNA integration"/>
    <property type="evidence" value="ECO:0007669"/>
    <property type="project" value="InterPro"/>
</dbReference>
<proteinExistence type="predicted"/>
<dbReference type="Pfam" id="PF13683">
    <property type="entry name" value="rve_3"/>
    <property type="match status" value="1"/>
</dbReference>
<dbReference type="SUPFAM" id="SSF53098">
    <property type="entry name" value="Ribonuclease H-like"/>
    <property type="match status" value="1"/>
</dbReference>
<dbReference type="InterPro" id="IPR012337">
    <property type="entry name" value="RNaseH-like_sf"/>
</dbReference>
<evidence type="ECO:0000313" key="2">
    <source>
        <dbReference type="EMBL" id="KIQ31885.1"/>
    </source>
</evidence>
<protein>
    <submittedName>
        <fullName evidence="2">Transposase</fullName>
    </submittedName>
</protein>
<name>A0A0D0MRJ0_VARPD</name>
<reference evidence="2 3" key="1">
    <citation type="submission" date="2014-12" db="EMBL/GenBank/DDBJ databases">
        <title>16Stimator: statistical estimation of ribosomal gene copy numbers from draft genome assemblies.</title>
        <authorList>
            <person name="Perisin M.A."/>
            <person name="Vetter M."/>
            <person name="Gilbert J.A."/>
            <person name="Bergelson J."/>
        </authorList>
    </citation>
    <scope>NUCLEOTIDE SEQUENCE [LARGE SCALE GENOMIC DNA]</scope>
    <source>
        <strain evidence="2 3">MEDvA23</strain>
    </source>
</reference>
<sequence>MVSPLARREQLAFVRARGLSLRRACGLIGMSRATPSYELRLPAKDAPVLAAMKALSAQYPRYGYRRIRVFLRRSGFELSWSRTHRLWRQAGLLVPRKRPRKRIASVRPRIHTPFKANMVWAYDFVFDTTASGQQIKCPTVVDEYTRECLAIDVAGAIRSKRVIEVLSRLVSLHGAPLFMRSDNGPEFVSQAILEWISGSGIATVLNDPGKPWQNGTDESFNGKFRDECLSIEWFRSRREAAVLIEAWRNHYNEVRPHSSLQYLTPAEFKLELRKELQPAVF</sequence>
<accession>A0A0D0MRJ0</accession>
<dbReference type="InterPro" id="IPR001584">
    <property type="entry name" value="Integrase_cat-core"/>
</dbReference>